<accession>A0AAV7T0R2</accession>
<dbReference type="EMBL" id="JANPWB010000007">
    <property type="protein sequence ID" value="KAJ1169682.1"/>
    <property type="molecule type" value="Genomic_DNA"/>
</dbReference>
<sequence>MVLPSQRRAVEAWPARWPTGSTSGVLPAPDSAIFAILPPSAPANPADGSWSPWRGGGGRGEHQQLVKGVAIVPQGSTGEERLTPRWRARFENQSKLADCRDSEVQFRGIDPDVGVPSGSGLSGALVPYPRDLPTPCMKLAVPPPLGLEAHHSDLDPVGCRSLKS</sequence>
<comment type="caution">
    <text evidence="1">The sequence shown here is derived from an EMBL/GenBank/DDBJ whole genome shotgun (WGS) entry which is preliminary data.</text>
</comment>
<dbReference type="Proteomes" id="UP001066276">
    <property type="component" value="Chromosome 4_1"/>
</dbReference>
<organism evidence="1 2">
    <name type="scientific">Pleurodeles waltl</name>
    <name type="common">Iberian ribbed newt</name>
    <dbReference type="NCBI Taxonomy" id="8319"/>
    <lineage>
        <taxon>Eukaryota</taxon>
        <taxon>Metazoa</taxon>
        <taxon>Chordata</taxon>
        <taxon>Craniata</taxon>
        <taxon>Vertebrata</taxon>
        <taxon>Euteleostomi</taxon>
        <taxon>Amphibia</taxon>
        <taxon>Batrachia</taxon>
        <taxon>Caudata</taxon>
        <taxon>Salamandroidea</taxon>
        <taxon>Salamandridae</taxon>
        <taxon>Pleurodelinae</taxon>
        <taxon>Pleurodeles</taxon>
    </lineage>
</organism>
<reference evidence="1" key="1">
    <citation type="journal article" date="2022" name="bioRxiv">
        <title>Sequencing and chromosome-scale assembly of the giantPleurodeles waltlgenome.</title>
        <authorList>
            <person name="Brown T."/>
            <person name="Elewa A."/>
            <person name="Iarovenko S."/>
            <person name="Subramanian E."/>
            <person name="Araus A.J."/>
            <person name="Petzold A."/>
            <person name="Susuki M."/>
            <person name="Suzuki K.-i.T."/>
            <person name="Hayashi T."/>
            <person name="Toyoda A."/>
            <person name="Oliveira C."/>
            <person name="Osipova E."/>
            <person name="Leigh N.D."/>
            <person name="Simon A."/>
            <person name="Yun M.H."/>
        </authorList>
    </citation>
    <scope>NUCLEOTIDE SEQUENCE</scope>
    <source>
        <strain evidence="1">20211129_DDA</strain>
        <tissue evidence="1">Liver</tissue>
    </source>
</reference>
<dbReference type="AlphaFoldDB" id="A0AAV7T0R2"/>
<name>A0AAV7T0R2_PLEWA</name>
<keyword evidence="2" id="KW-1185">Reference proteome</keyword>
<protein>
    <submittedName>
        <fullName evidence="1">Uncharacterized protein</fullName>
    </submittedName>
</protein>
<gene>
    <name evidence="1" type="ORF">NDU88_001573</name>
</gene>
<proteinExistence type="predicted"/>
<evidence type="ECO:0000313" key="2">
    <source>
        <dbReference type="Proteomes" id="UP001066276"/>
    </source>
</evidence>
<evidence type="ECO:0000313" key="1">
    <source>
        <dbReference type="EMBL" id="KAJ1169682.1"/>
    </source>
</evidence>